<feature type="region of interest" description="Disordered" evidence="1">
    <location>
        <begin position="80"/>
        <end position="102"/>
    </location>
</feature>
<keyword evidence="3" id="KW-1185">Reference proteome</keyword>
<dbReference type="Proteomes" id="UP000291084">
    <property type="component" value="Chromosome 4"/>
</dbReference>
<proteinExistence type="predicted"/>
<dbReference type="AlphaFoldDB" id="A0A0S3RU79"/>
<evidence type="ECO:0000313" key="3">
    <source>
        <dbReference type="Proteomes" id="UP000291084"/>
    </source>
</evidence>
<evidence type="ECO:0000313" key="2">
    <source>
        <dbReference type="EMBL" id="BAT84132.1"/>
    </source>
</evidence>
<accession>A0A0S3RU79</accession>
<dbReference type="EMBL" id="AP015037">
    <property type="protein sequence ID" value="BAT84132.1"/>
    <property type="molecule type" value="Genomic_DNA"/>
</dbReference>
<evidence type="ECO:0000256" key="1">
    <source>
        <dbReference type="SAM" id="MobiDB-lite"/>
    </source>
</evidence>
<organism evidence="2 3">
    <name type="scientific">Vigna angularis var. angularis</name>
    <dbReference type="NCBI Taxonomy" id="157739"/>
    <lineage>
        <taxon>Eukaryota</taxon>
        <taxon>Viridiplantae</taxon>
        <taxon>Streptophyta</taxon>
        <taxon>Embryophyta</taxon>
        <taxon>Tracheophyta</taxon>
        <taxon>Spermatophyta</taxon>
        <taxon>Magnoliopsida</taxon>
        <taxon>eudicotyledons</taxon>
        <taxon>Gunneridae</taxon>
        <taxon>Pentapetalae</taxon>
        <taxon>rosids</taxon>
        <taxon>fabids</taxon>
        <taxon>Fabales</taxon>
        <taxon>Fabaceae</taxon>
        <taxon>Papilionoideae</taxon>
        <taxon>50 kb inversion clade</taxon>
        <taxon>NPAAA clade</taxon>
        <taxon>indigoferoid/millettioid clade</taxon>
        <taxon>Phaseoleae</taxon>
        <taxon>Vigna</taxon>
    </lineage>
</organism>
<protein>
    <submittedName>
        <fullName evidence="2">Uncharacterized protein</fullName>
    </submittedName>
</protein>
<name>A0A0S3RU79_PHAAN</name>
<reference evidence="2 3" key="1">
    <citation type="journal article" date="2015" name="Sci. Rep.">
        <title>The power of single molecule real-time sequencing technology in the de novo assembly of a eukaryotic genome.</title>
        <authorList>
            <person name="Sakai H."/>
            <person name="Naito K."/>
            <person name="Ogiso-Tanaka E."/>
            <person name="Takahashi Y."/>
            <person name="Iseki K."/>
            <person name="Muto C."/>
            <person name="Satou K."/>
            <person name="Teruya K."/>
            <person name="Shiroma A."/>
            <person name="Shimoji M."/>
            <person name="Hirano T."/>
            <person name="Itoh T."/>
            <person name="Kaga A."/>
            <person name="Tomooka N."/>
        </authorList>
    </citation>
    <scope>NUCLEOTIDE SEQUENCE [LARGE SCALE GENOMIC DNA]</scope>
    <source>
        <strain evidence="3">cv. Shumari</strain>
    </source>
</reference>
<sequence length="102" mass="11622">FIFVGHHLLHAVIHCATFIRSPSSSPSSHHLAPVSITVSHQNQQQRHFCSLIESKRKALNHYHSLRIDQPQITNQHLQKTKNCNPLPRATLRHPNCENTVPS</sequence>
<feature type="non-terminal residue" evidence="2">
    <location>
        <position position="1"/>
    </location>
</feature>
<gene>
    <name evidence="2" type="primary">Vigan.04G141100</name>
    <name evidence="2" type="ORF">VIGAN_04141100</name>
</gene>